<name>A0A1Y2L7F9_9PROT</name>
<organism evidence="2 3">
    <name type="scientific">Thalassospira alkalitolerans</name>
    <dbReference type="NCBI Taxonomy" id="1293890"/>
    <lineage>
        <taxon>Bacteria</taxon>
        <taxon>Pseudomonadati</taxon>
        <taxon>Pseudomonadota</taxon>
        <taxon>Alphaproteobacteria</taxon>
        <taxon>Rhodospirillales</taxon>
        <taxon>Thalassospiraceae</taxon>
        <taxon>Thalassospira</taxon>
    </lineage>
</organism>
<dbReference type="EMBL" id="JFKB01000022">
    <property type="protein sequence ID" value="OSQ43821.1"/>
    <property type="molecule type" value="Genomic_DNA"/>
</dbReference>
<feature type="transmembrane region" description="Helical" evidence="1">
    <location>
        <begin position="61"/>
        <end position="84"/>
    </location>
</feature>
<protein>
    <submittedName>
        <fullName evidence="2">Uncharacterized protein</fullName>
    </submittedName>
</protein>
<comment type="caution">
    <text evidence="2">The sequence shown here is derived from an EMBL/GenBank/DDBJ whole genome shotgun (WGS) entry which is preliminary data.</text>
</comment>
<dbReference type="Proteomes" id="UP000193396">
    <property type="component" value="Unassembled WGS sequence"/>
</dbReference>
<reference evidence="2 3" key="1">
    <citation type="submission" date="2014-03" db="EMBL/GenBank/DDBJ databases">
        <title>The draft genome sequence of Thalassospira alkalitolerans JCM 18968.</title>
        <authorList>
            <person name="Lai Q."/>
            <person name="Shao Z."/>
        </authorList>
    </citation>
    <scope>NUCLEOTIDE SEQUENCE [LARGE SCALE GENOMIC DNA]</scope>
    <source>
        <strain evidence="2 3">JCM 18968</strain>
    </source>
</reference>
<dbReference type="RefSeq" id="WP_085620902.1">
    <property type="nucleotide sequence ID" value="NZ_CAXBPE010000026.1"/>
</dbReference>
<sequence length="91" mass="9071">MMIILTTIVQIVMGIAGGQAVTTALRLSTIAPIINILSGGLGGLALGLLVGGFVGDDNSFFAMLGDAGGGFVGGAVVTVIVVRITRRLSGR</sequence>
<proteinExistence type="predicted"/>
<keyword evidence="1" id="KW-0812">Transmembrane</keyword>
<evidence type="ECO:0000313" key="3">
    <source>
        <dbReference type="Proteomes" id="UP000193396"/>
    </source>
</evidence>
<gene>
    <name evidence="2" type="ORF">TALK_19835</name>
</gene>
<keyword evidence="1" id="KW-1133">Transmembrane helix</keyword>
<evidence type="ECO:0000256" key="1">
    <source>
        <dbReference type="SAM" id="Phobius"/>
    </source>
</evidence>
<keyword evidence="3" id="KW-1185">Reference proteome</keyword>
<dbReference type="AlphaFoldDB" id="A0A1Y2L7F9"/>
<keyword evidence="1" id="KW-0472">Membrane</keyword>
<evidence type="ECO:0000313" key="2">
    <source>
        <dbReference type="EMBL" id="OSQ43821.1"/>
    </source>
</evidence>
<accession>A0A1Y2L7F9</accession>
<feature type="transmembrane region" description="Helical" evidence="1">
    <location>
        <begin position="30"/>
        <end position="54"/>
    </location>
</feature>